<keyword evidence="2" id="KW-1185">Reference proteome</keyword>
<protein>
    <submittedName>
        <fullName evidence="1">Uncharacterized protein</fullName>
    </submittedName>
</protein>
<dbReference type="EMBL" id="CARXXK010000162">
    <property type="protein sequence ID" value="CAI6370053.1"/>
    <property type="molecule type" value="Genomic_DNA"/>
</dbReference>
<dbReference type="Proteomes" id="UP001160148">
    <property type="component" value="Unassembled WGS sequence"/>
</dbReference>
<organism evidence="1 2">
    <name type="scientific">Macrosiphum euphorbiae</name>
    <name type="common">potato aphid</name>
    <dbReference type="NCBI Taxonomy" id="13131"/>
    <lineage>
        <taxon>Eukaryota</taxon>
        <taxon>Metazoa</taxon>
        <taxon>Ecdysozoa</taxon>
        <taxon>Arthropoda</taxon>
        <taxon>Hexapoda</taxon>
        <taxon>Insecta</taxon>
        <taxon>Pterygota</taxon>
        <taxon>Neoptera</taxon>
        <taxon>Paraneoptera</taxon>
        <taxon>Hemiptera</taxon>
        <taxon>Sternorrhyncha</taxon>
        <taxon>Aphidomorpha</taxon>
        <taxon>Aphidoidea</taxon>
        <taxon>Aphididae</taxon>
        <taxon>Macrosiphini</taxon>
        <taxon>Macrosiphum</taxon>
    </lineage>
</organism>
<evidence type="ECO:0000313" key="2">
    <source>
        <dbReference type="Proteomes" id="UP001160148"/>
    </source>
</evidence>
<proteinExistence type="predicted"/>
<accession>A0AAV0XQI8</accession>
<sequence length="87" mass="9969">MNMANGYQCSNQPLYQEWIVDSDGKFNVMFACHDLISSVVHEGSTELHAEGTFKVVPSNPHCRQLFIIHLILQNHMSKYIFSTNLNK</sequence>
<reference evidence="1 2" key="1">
    <citation type="submission" date="2023-01" db="EMBL/GenBank/DDBJ databases">
        <authorList>
            <person name="Whitehead M."/>
        </authorList>
    </citation>
    <scope>NUCLEOTIDE SEQUENCE [LARGE SCALE GENOMIC DNA]</scope>
</reference>
<evidence type="ECO:0000313" key="1">
    <source>
        <dbReference type="EMBL" id="CAI6370053.1"/>
    </source>
</evidence>
<name>A0AAV0XQI8_9HEMI</name>
<comment type="caution">
    <text evidence="1">The sequence shown here is derived from an EMBL/GenBank/DDBJ whole genome shotgun (WGS) entry which is preliminary data.</text>
</comment>
<dbReference type="AlphaFoldDB" id="A0AAV0XQI8"/>
<gene>
    <name evidence="1" type="ORF">MEUPH1_LOCUS24219</name>
</gene>